<dbReference type="SUPFAM" id="SSF56994">
    <property type="entry name" value="Insulin-like"/>
    <property type="match status" value="1"/>
</dbReference>
<evidence type="ECO:0000313" key="6">
    <source>
        <dbReference type="RefSeq" id="XP_022237784.1"/>
    </source>
</evidence>
<gene>
    <name evidence="5 6" type="primary">LOC106478466</name>
</gene>
<keyword evidence="2 3" id="KW-0732">Signal</keyword>
<dbReference type="RefSeq" id="XP_022237784.1">
    <property type="nucleotide sequence ID" value="XM_022382076.1"/>
</dbReference>
<sequence>MMFGVFLLLLATNFAANMQNSDKERLFRLRSIADWQAVWHEERYRSCNKDLLLHMQWVCNTDIYKMDQHSLFENPRKAHIIFQDYTLTKRRRRGIRKRGIMEECCYTTRGCSWEEYAEYCPINRRIKH</sequence>
<keyword evidence="4" id="KW-1185">Reference proteome</keyword>
<dbReference type="Proteomes" id="UP000694941">
    <property type="component" value="Unplaced"/>
</dbReference>
<dbReference type="InterPro" id="IPR036438">
    <property type="entry name" value="Insulin-like_sf"/>
</dbReference>
<keyword evidence="1" id="KW-0165">Cleavage on pair of basic residues</keyword>
<dbReference type="Gene3D" id="1.10.100.10">
    <property type="entry name" value="Insulin-like"/>
    <property type="match status" value="1"/>
</dbReference>
<evidence type="ECO:0000256" key="2">
    <source>
        <dbReference type="ARBA" id="ARBA00022729"/>
    </source>
</evidence>
<dbReference type="RefSeq" id="XP_022237783.1">
    <property type="nucleotide sequence ID" value="XM_022382075.1"/>
</dbReference>
<dbReference type="GeneID" id="106478466"/>
<name>A0ABM1S2C9_LIMPO</name>
<proteinExistence type="predicted"/>
<protein>
    <submittedName>
        <fullName evidence="5 6">Probable insulin-like peptide 7</fullName>
    </submittedName>
</protein>
<feature type="signal peptide" evidence="3">
    <location>
        <begin position="1"/>
        <end position="15"/>
    </location>
</feature>
<evidence type="ECO:0000256" key="1">
    <source>
        <dbReference type="ARBA" id="ARBA00022685"/>
    </source>
</evidence>
<evidence type="ECO:0000256" key="3">
    <source>
        <dbReference type="SAM" id="SignalP"/>
    </source>
</evidence>
<accession>A0ABM1S2C9</accession>
<evidence type="ECO:0000313" key="5">
    <source>
        <dbReference type="RefSeq" id="XP_022237783.1"/>
    </source>
</evidence>
<evidence type="ECO:0000313" key="4">
    <source>
        <dbReference type="Proteomes" id="UP000694941"/>
    </source>
</evidence>
<reference evidence="5 6" key="1">
    <citation type="submission" date="2025-05" db="UniProtKB">
        <authorList>
            <consortium name="RefSeq"/>
        </authorList>
    </citation>
    <scope>IDENTIFICATION</scope>
    <source>
        <tissue evidence="5 6">Muscle</tissue>
    </source>
</reference>
<organism evidence="4 6">
    <name type="scientific">Limulus polyphemus</name>
    <name type="common">Atlantic horseshoe crab</name>
    <dbReference type="NCBI Taxonomy" id="6850"/>
    <lineage>
        <taxon>Eukaryota</taxon>
        <taxon>Metazoa</taxon>
        <taxon>Ecdysozoa</taxon>
        <taxon>Arthropoda</taxon>
        <taxon>Chelicerata</taxon>
        <taxon>Merostomata</taxon>
        <taxon>Xiphosura</taxon>
        <taxon>Limulidae</taxon>
        <taxon>Limulus</taxon>
    </lineage>
</organism>
<feature type="chain" id="PRO_5045023115" evidence="3">
    <location>
        <begin position="16"/>
        <end position="128"/>
    </location>
</feature>